<feature type="compositionally biased region" description="Low complexity" evidence="6">
    <location>
        <begin position="264"/>
        <end position="274"/>
    </location>
</feature>
<dbReference type="Gene3D" id="3.40.50.300">
    <property type="entry name" value="P-loop containing nucleotide triphosphate hydrolases"/>
    <property type="match status" value="2"/>
</dbReference>
<dbReference type="GO" id="GO:0005524">
    <property type="term" value="F:ATP binding"/>
    <property type="evidence" value="ECO:0007669"/>
    <property type="project" value="UniProtKB-KW"/>
</dbReference>
<accession>A0ABY1QDC0</accession>
<dbReference type="PANTHER" id="PTHR43790">
    <property type="entry name" value="CARBOHYDRATE TRANSPORT ATP-BINDING PROTEIN MG119-RELATED"/>
    <property type="match status" value="1"/>
</dbReference>
<keyword evidence="2" id="KW-0762">Sugar transport</keyword>
<dbReference type="PROSITE" id="PS50893">
    <property type="entry name" value="ABC_TRANSPORTER_2"/>
    <property type="match status" value="2"/>
</dbReference>
<feature type="domain" description="ABC transporter" evidence="7">
    <location>
        <begin position="30"/>
        <end position="262"/>
    </location>
</feature>
<evidence type="ECO:0000313" key="8">
    <source>
        <dbReference type="EMBL" id="SMP66100.1"/>
    </source>
</evidence>
<dbReference type="PANTHER" id="PTHR43790:SF4">
    <property type="entry name" value="GUANOSINE IMPORT ATP-BINDING PROTEIN NUPO"/>
    <property type="match status" value="1"/>
</dbReference>
<dbReference type="InterPro" id="IPR050107">
    <property type="entry name" value="ABC_carbohydrate_import_ATPase"/>
</dbReference>
<reference evidence="8 9" key="1">
    <citation type="submission" date="2017-05" db="EMBL/GenBank/DDBJ databases">
        <authorList>
            <person name="Varghese N."/>
            <person name="Submissions S."/>
        </authorList>
    </citation>
    <scope>NUCLEOTIDE SEQUENCE [LARGE SCALE GENOMIC DNA]</scope>
    <source>
        <strain evidence="8 9">DSM 26001</strain>
    </source>
</reference>
<keyword evidence="1" id="KW-0472">Membrane</keyword>
<evidence type="ECO:0000256" key="4">
    <source>
        <dbReference type="ARBA" id="ARBA00022741"/>
    </source>
</evidence>
<name>A0ABY1QDC0_9BURK</name>
<feature type="region of interest" description="Disordered" evidence="6">
    <location>
        <begin position="264"/>
        <end position="284"/>
    </location>
</feature>
<dbReference type="CDD" id="cd03216">
    <property type="entry name" value="ABC_Carb_Monos_I"/>
    <property type="match status" value="1"/>
</dbReference>
<proteinExistence type="predicted"/>
<dbReference type="SUPFAM" id="SSF52540">
    <property type="entry name" value="P-loop containing nucleoside triphosphate hydrolases"/>
    <property type="match status" value="2"/>
</dbReference>
<organism evidence="8 9">
    <name type="scientific">Noviherbaspirillum suwonense</name>
    <dbReference type="NCBI Taxonomy" id="1224511"/>
    <lineage>
        <taxon>Bacteria</taxon>
        <taxon>Pseudomonadati</taxon>
        <taxon>Pseudomonadota</taxon>
        <taxon>Betaproteobacteria</taxon>
        <taxon>Burkholderiales</taxon>
        <taxon>Oxalobacteraceae</taxon>
        <taxon>Noviherbaspirillum</taxon>
    </lineage>
</organism>
<evidence type="ECO:0000259" key="7">
    <source>
        <dbReference type="PROSITE" id="PS50893"/>
    </source>
</evidence>
<dbReference type="EMBL" id="FXUL01000011">
    <property type="protein sequence ID" value="SMP66100.1"/>
    <property type="molecule type" value="Genomic_DNA"/>
</dbReference>
<keyword evidence="2" id="KW-0813">Transport</keyword>
<dbReference type="PROSITE" id="PS00211">
    <property type="entry name" value="ABC_TRANSPORTER_1"/>
    <property type="match status" value="2"/>
</dbReference>
<dbReference type="SMART" id="SM00382">
    <property type="entry name" value="AAA"/>
    <property type="match status" value="2"/>
</dbReference>
<gene>
    <name evidence="8" type="ORF">SAMN06295970_111124</name>
</gene>
<dbReference type="Proteomes" id="UP001158049">
    <property type="component" value="Unassembled WGS sequence"/>
</dbReference>
<evidence type="ECO:0000313" key="9">
    <source>
        <dbReference type="Proteomes" id="UP001158049"/>
    </source>
</evidence>
<dbReference type="InterPro" id="IPR017871">
    <property type="entry name" value="ABC_transporter-like_CS"/>
</dbReference>
<keyword evidence="4" id="KW-0547">Nucleotide-binding</keyword>
<protein>
    <submittedName>
        <fullName evidence="8">Nucleoside ABC transporter ATP-binding protein</fullName>
    </submittedName>
</protein>
<sequence length="535" mass="56524">MHAAFAPSTAAAVAAMAAAIAREDTDGAWLQLKGVGKRFGAMTALDQVSLDIRAGEIHCLLGENGAGKSTLCNLVFGVHAPDSGTMLLDGARYRPKGPADALTRGIAMVHQHFSLVEDLTVADNLLLGQARGLLRRRAAAERIRALVAQYGLELDPDAAIADLSVGERQRVEIVKCLMREPRLLVLDEPTAVLLPDEIAALLAVCRRVADSGCSVVLVTHKLAEIRQVADRVTVLRAGRTVATSTAPAEDIDRLVAAMIARDGAAPPQGQRQQAPRPPRLPSNDLRDEVLQVDGLTVTDAHGALRLDNFTLVVNRGEIVGIAGVEGNGQTELAGALSGMIRPSAGRFFVGGRALNGSTPQDITRAGVGIVPEDRHAVGCVTGLSVAENIFLNQLHRFTRRGLLDRAAMRRAARELMRRFDVRAASEDVAFGGLSGGNQQKAVLARELTQDGLALLVAAQPTRGLDVGAVGAVYDHIRAARDAGVAVLLISSELDELLAVADRIVVLYRGRIMGTCPAGADQRERIGAMMAGQAHG</sequence>
<evidence type="ECO:0000256" key="3">
    <source>
        <dbReference type="ARBA" id="ARBA00022737"/>
    </source>
</evidence>
<evidence type="ECO:0000256" key="2">
    <source>
        <dbReference type="ARBA" id="ARBA00022597"/>
    </source>
</evidence>
<dbReference type="Pfam" id="PF00005">
    <property type="entry name" value="ABC_tran"/>
    <property type="match status" value="2"/>
</dbReference>
<keyword evidence="1" id="KW-1003">Cell membrane</keyword>
<keyword evidence="5 8" id="KW-0067">ATP-binding</keyword>
<comment type="caution">
    <text evidence="8">The sequence shown here is derived from an EMBL/GenBank/DDBJ whole genome shotgun (WGS) entry which is preliminary data.</text>
</comment>
<dbReference type="CDD" id="cd03215">
    <property type="entry name" value="ABC_Carb_Monos_II"/>
    <property type="match status" value="1"/>
</dbReference>
<evidence type="ECO:0000256" key="5">
    <source>
        <dbReference type="ARBA" id="ARBA00022840"/>
    </source>
</evidence>
<dbReference type="InterPro" id="IPR003439">
    <property type="entry name" value="ABC_transporter-like_ATP-bd"/>
</dbReference>
<evidence type="ECO:0000256" key="6">
    <source>
        <dbReference type="SAM" id="MobiDB-lite"/>
    </source>
</evidence>
<evidence type="ECO:0000256" key="1">
    <source>
        <dbReference type="ARBA" id="ARBA00022475"/>
    </source>
</evidence>
<keyword evidence="9" id="KW-1185">Reference proteome</keyword>
<keyword evidence="3" id="KW-0677">Repeat</keyword>
<dbReference type="RefSeq" id="WP_430438491.1">
    <property type="nucleotide sequence ID" value="NZ_FXUL01000011.1"/>
</dbReference>
<feature type="domain" description="ABC transporter" evidence="7">
    <location>
        <begin position="290"/>
        <end position="533"/>
    </location>
</feature>
<dbReference type="InterPro" id="IPR027417">
    <property type="entry name" value="P-loop_NTPase"/>
</dbReference>
<dbReference type="InterPro" id="IPR003593">
    <property type="entry name" value="AAA+_ATPase"/>
</dbReference>